<accession>A0ABS5JRC5</accession>
<evidence type="ECO:0000313" key="3">
    <source>
        <dbReference type="Proteomes" id="UP000708576"/>
    </source>
</evidence>
<protein>
    <recommendedName>
        <fullName evidence="4">Lipoprotein</fullName>
    </recommendedName>
</protein>
<comment type="caution">
    <text evidence="2">The sequence shown here is derived from an EMBL/GenBank/DDBJ whole genome shotgun (WGS) entry which is preliminary data.</text>
</comment>
<evidence type="ECO:0000256" key="1">
    <source>
        <dbReference type="SAM" id="SignalP"/>
    </source>
</evidence>
<dbReference type="EMBL" id="JAGUCO010000002">
    <property type="protein sequence ID" value="MBS2097439.1"/>
    <property type="molecule type" value="Genomic_DNA"/>
</dbReference>
<evidence type="ECO:0000313" key="2">
    <source>
        <dbReference type="EMBL" id="MBS2097439.1"/>
    </source>
</evidence>
<dbReference type="PROSITE" id="PS51257">
    <property type="entry name" value="PROKAR_LIPOPROTEIN"/>
    <property type="match status" value="1"/>
</dbReference>
<sequence length="259" mass="28733">MKNLAPIIIACLFVISFSSCTSYQIITLESTLNKPSSDGFIYEDDTVSVLYTFNGANAPLDVNIYNKLNTPLYINWNQSSVIINGQSFPLNPTQSKVNIEYSEVSTEYIYNSYTQGSGDGTIYHSDRSGFIPPQSNITIQGMNIWNSFLSPNDAISENKVIKANGSKITEYTYDLQSSPLDFRCYLTYSDCPEETWKSLDHQFWIESYYKCIDCKLPTTGNTFYLSKTTGAGTAVGAAALIGLTVIAISADPEPLDTEF</sequence>
<reference evidence="2 3" key="1">
    <citation type="journal article" date="2015" name="Int. J. Syst. Evol. Microbiol.">
        <title>Carboxylicivirga linearis sp. nov., isolated from a sea cucumber culture pond.</title>
        <authorList>
            <person name="Wang F.Q."/>
            <person name="Zhou Y.X."/>
            <person name="Lin X.Z."/>
            <person name="Chen G.J."/>
            <person name="Du Z.J."/>
        </authorList>
    </citation>
    <scope>NUCLEOTIDE SEQUENCE [LARGE SCALE GENOMIC DNA]</scope>
    <source>
        <strain evidence="2 3">FB218</strain>
    </source>
</reference>
<dbReference type="Proteomes" id="UP000708576">
    <property type="component" value="Unassembled WGS sequence"/>
</dbReference>
<feature type="chain" id="PRO_5045717925" description="Lipoprotein" evidence="1">
    <location>
        <begin position="22"/>
        <end position="259"/>
    </location>
</feature>
<dbReference type="RefSeq" id="WP_212213835.1">
    <property type="nucleotide sequence ID" value="NZ_JAGUCO010000002.1"/>
</dbReference>
<keyword evidence="3" id="KW-1185">Reference proteome</keyword>
<organism evidence="2 3">
    <name type="scientific">Carboxylicivirga linearis</name>
    <dbReference type="NCBI Taxonomy" id="1628157"/>
    <lineage>
        <taxon>Bacteria</taxon>
        <taxon>Pseudomonadati</taxon>
        <taxon>Bacteroidota</taxon>
        <taxon>Bacteroidia</taxon>
        <taxon>Marinilabiliales</taxon>
        <taxon>Marinilabiliaceae</taxon>
        <taxon>Carboxylicivirga</taxon>
    </lineage>
</organism>
<name>A0ABS5JRC5_9BACT</name>
<evidence type="ECO:0008006" key="4">
    <source>
        <dbReference type="Google" id="ProtNLM"/>
    </source>
</evidence>
<proteinExistence type="predicted"/>
<feature type="signal peptide" evidence="1">
    <location>
        <begin position="1"/>
        <end position="21"/>
    </location>
</feature>
<keyword evidence="1" id="KW-0732">Signal</keyword>
<gene>
    <name evidence="2" type="ORF">KEM10_04050</name>
</gene>